<evidence type="ECO:0000256" key="2">
    <source>
        <dbReference type="SAM" id="Phobius"/>
    </source>
</evidence>
<reference evidence="4 5" key="2">
    <citation type="submission" date="2017-07" db="EMBL/GenBank/DDBJ databases">
        <title>Candidatus Dactylopiibacterium carminicum, a nitrogen-fixing symbiont of the cochineal insect Dactylopius coccus and Dactylopius opuntiae (Hemiptera: Coccoidea: Dactylopiidae).</title>
        <authorList>
            <person name="Vera A."/>
        </authorList>
    </citation>
    <scope>NUCLEOTIDE SEQUENCE [LARGE SCALE GENOMIC DNA]</scope>
    <source>
        <strain evidence="4 5">NFDCM</strain>
    </source>
</reference>
<evidence type="ECO:0000313" key="4">
    <source>
        <dbReference type="EMBL" id="PAS94780.1"/>
    </source>
</evidence>
<keyword evidence="2" id="KW-0472">Membrane</keyword>
<dbReference type="RefSeq" id="WP_095523601.1">
    <property type="nucleotide sequence ID" value="NZ_MDUX01000008.1"/>
</dbReference>
<reference evidence="3 6" key="1">
    <citation type="submission" date="2016-08" db="EMBL/GenBank/DDBJ databases">
        <title>Candidatus Dactylopiibacterium carminicum genome sequence.</title>
        <authorList>
            <person name="Ramirez-Puebla S.T."/>
            <person name="Ormeno-Orrillo E."/>
            <person name="Vera-Ponce De Leon A."/>
            <person name="Luis L."/>
            <person name="Sanchez-Flores A."/>
            <person name="Monica R."/>
            <person name="Martinez-Romero E."/>
        </authorList>
    </citation>
    <scope>NUCLEOTIDE SEQUENCE [LARGE SCALE GENOMIC DNA]</scope>
    <source>
        <strain evidence="3">END1</strain>
    </source>
</reference>
<comment type="caution">
    <text evidence="4">The sequence shown here is derived from an EMBL/GenBank/DDBJ whole genome shotgun (WGS) entry which is preliminary data.</text>
</comment>
<dbReference type="EMBL" id="MDUX01000008">
    <property type="protein sequence ID" value="KAF7600202.1"/>
    <property type="molecule type" value="Genomic_DNA"/>
</dbReference>
<evidence type="ECO:0000313" key="5">
    <source>
        <dbReference type="Proteomes" id="UP000216107"/>
    </source>
</evidence>
<protein>
    <submittedName>
        <fullName evidence="3">Zinc ribbon domain-containing protein</fullName>
    </submittedName>
</protein>
<gene>
    <name evidence="3" type="ORF">BGI27_03885</name>
    <name evidence="4" type="ORF">CGU29_02420</name>
</gene>
<evidence type="ECO:0000256" key="1">
    <source>
        <dbReference type="SAM" id="MobiDB-lite"/>
    </source>
</evidence>
<evidence type="ECO:0000313" key="6">
    <source>
        <dbReference type="Proteomes" id="UP000623509"/>
    </source>
</evidence>
<dbReference type="Proteomes" id="UP000623509">
    <property type="component" value="Unassembled WGS sequence"/>
</dbReference>
<dbReference type="Proteomes" id="UP000216107">
    <property type="component" value="Unassembled WGS sequence"/>
</dbReference>
<dbReference type="EMBL" id="NMRN01000004">
    <property type="protein sequence ID" value="PAS94780.1"/>
    <property type="molecule type" value="Genomic_DNA"/>
</dbReference>
<name>A0A272EYT2_9RHOO</name>
<sequence>MYDIVFHGLLLDGFEARAVRVAVAARLGLGAAQLERLFCGQRVTLKRGLGEESARRYLAVLRGLGLQAEVQPSGGREIMARFKLVYWGGVVQGFTRPAVMAAAVKTFRLPPSELLALFSGNKAVLKRGLSARDGAGYIVRLAHMGMLAELEVERAGGENPAPATARAGKRPGHRQLPKRDAELALLRTEYELPRVSASVEEFDRPAPVVAPRPPSTRAQATVAGRPALSPAVARPVPDAYTRCAQCGHRQPLAARCKVCGSELVRRKVRGAAGHRPLPMDASAHGAPTTVLGGQGAPAVQIGRGRRAAGPEPAIVRFQISLSREQVFYALAVGAFLAVWFWFW</sequence>
<proteinExistence type="predicted"/>
<dbReference type="AlphaFoldDB" id="A0A272EYT2"/>
<feature type="transmembrane region" description="Helical" evidence="2">
    <location>
        <begin position="326"/>
        <end position="342"/>
    </location>
</feature>
<accession>A0A272EYT2</accession>
<keyword evidence="6" id="KW-1185">Reference proteome</keyword>
<keyword evidence="2" id="KW-0812">Transmembrane</keyword>
<keyword evidence="2" id="KW-1133">Transmembrane helix</keyword>
<dbReference type="OrthoDB" id="9812349at2"/>
<feature type="region of interest" description="Disordered" evidence="1">
    <location>
        <begin position="206"/>
        <end position="226"/>
    </location>
</feature>
<organism evidence="4 5">
    <name type="scientific">Candidatus Dactylopiibacterium carminicum</name>
    <dbReference type="NCBI Taxonomy" id="857335"/>
    <lineage>
        <taxon>Bacteria</taxon>
        <taxon>Pseudomonadati</taxon>
        <taxon>Pseudomonadota</taxon>
        <taxon>Betaproteobacteria</taxon>
        <taxon>Rhodocyclales</taxon>
        <taxon>Rhodocyclaceae</taxon>
        <taxon>Candidatus Dactylopiibacterium</taxon>
    </lineage>
</organism>
<evidence type="ECO:0000313" key="3">
    <source>
        <dbReference type="EMBL" id="KAF7600202.1"/>
    </source>
</evidence>